<evidence type="ECO:0000259" key="2">
    <source>
        <dbReference type="Pfam" id="PF13548"/>
    </source>
</evidence>
<keyword evidence="4" id="KW-1185">Reference proteome</keyword>
<name>A0A923SH12_9BACT</name>
<dbReference type="Proteomes" id="UP000603640">
    <property type="component" value="Unassembled WGS sequence"/>
</dbReference>
<gene>
    <name evidence="3" type="ORF">H8S84_00160</name>
</gene>
<evidence type="ECO:0000313" key="4">
    <source>
        <dbReference type="Proteomes" id="UP000603640"/>
    </source>
</evidence>
<sequence>MLYDQSNYIWKAVGMGAVAGMRAMSAPALLSDELSRMPSSSLAHSPLHFLQSDTVAKGLKVLAATELLGDKLPKVPDRIKAPSLAIRAVSGAVVGATVFTANKADTAKGALVGAAAAIAGTFASFYLRKAIKKYTNLPDSISGTIEDAIMFSSGLAITKA</sequence>
<keyword evidence="1" id="KW-0472">Membrane</keyword>
<dbReference type="AlphaFoldDB" id="A0A923SH12"/>
<accession>A0A923SH12</accession>
<dbReference type="InterPro" id="IPR025196">
    <property type="entry name" value="DUF4126"/>
</dbReference>
<reference evidence="3" key="1">
    <citation type="submission" date="2020-08" db="EMBL/GenBank/DDBJ databases">
        <title>Pontibacter sp. SD6 16S ribosomal RNA gene Genome sequencing and assembly.</title>
        <authorList>
            <person name="Kang M."/>
        </authorList>
    </citation>
    <scope>NUCLEOTIDE SEQUENCE</scope>
    <source>
        <strain evidence="3">SD6</strain>
    </source>
</reference>
<feature type="transmembrane region" description="Helical" evidence="1">
    <location>
        <begin position="84"/>
        <end position="101"/>
    </location>
</feature>
<dbReference type="Pfam" id="PF13548">
    <property type="entry name" value="DUF4126"/>
    <property type="match status" value="1"/>
</dbReference>
<feature type="transmembrane region" description="Helical" evidence="1">
    <location>
        <begin position="107"/>
        <end position="127"/>
    </location>
</feature>
<dbReference type="EMBL" id="JACRVF010000001">
    <property type="protein sequence ID" value="MBC5991239.1"/>
    <property type="molecule type" value="Genomic_DNA"/>
</dbReference>
<protein>
    <submittedName>
        <fullName evidence="3">DUF4126 family protein</fullName>
    </submittedName>
</protein>
<feature type="domain" description="DUF4126" evidence="2">
    <location>
        <begin position="12"/>
        <end position="136"/>
    </location>
</feature>
<proteinExistence type="predicted"/>
<dbReference type="RefSeq" id="WP_187065255.1">
    <property type="nucleotide sequence ID" value="NZ_JACRVF010000001.1"/>
</dbReference>
<comment type="caution">
    <text evidence="3">The sequence shown here is derived from an EMBL/GenBank/DDBJ whole genome shotgun (WGS) entry which is preliminary data.</text>
</comment>
<keyword evidence="1" id="KW-0812">Transmembrane</keyword>
<evidence type="ECO:0000256" key="1">
    <source>
        <dbReference type="SAM" id="Phobius"/>
    </source>
</evidence>
<evidence type="ECO:0000313" key="3">
    <source>
        <dbReference type="EMBL" id="MBC5991239.1"/>
    </source>
</evidence>
<keyword evidence="1" id="KW-1133">Transmembrane helix</keyword>
<organism evidence="3 4">
    <name type="scientific">Pontibacter cellulosilyticus</name>
    <dbReference type="NCBI Taxonomy" id="1720253"/>
    <lineage>
        <taxon>Bacteria</taxon>
        <taxon>Pseudomonadati</taxon>
        <taxon>Bacteroidota</taxon>
        <taxon>Cytophagia</taxon>
        <taxon>Cytophagales</taxon>
        <taxon>Hymenobacteraceae</taxon>
        <taxon>Pontibacter</taxon>
    </lineage>
</organism>